<evidence type="ECO:0000313" key="3">
    <source>
        <dbReference type="EMBL" id="RFU38135.1"/>
    </source>
</evidence>
<dbReference type="GO" id="GO:0005829">
    <property type="term" value="C:cytosol"/>
    <property type="evidence" value="ECO:0007669"/>
    <property type="project" value="TreeGrafter"/>
</dbReference>
<evidence type="ECO:0000313" key="4">
    <source>
        <dbReference type="Proteomes" id="UP000261811"/>
    </source>
</evidence>
<dbReference type="RefSeq" id="WP_117360342.1">
    <property type="nucleotide sequence ID" value="NZ_QURH01000866.1"/>
</dbReference>
<dbReference type="SMART" id="SM00530">
    <property type="entry name" value="HTH_XRE"/>
    <property type="match status" value="1"/>
</dbReference>
<proteinExistence type="predicted"/>
<dbReference type="GO" id="GO:0003700">
    <property type="term" value="F:DNA-binding transcription factor activity"/>
    <property type="evidence" value="ECO:0007669"/>
    <property type="project" value="TreeGrafter"/>
</dbReference>
<dbReference type="PANTHER" id="PTHR46797:SF1">
    <property type="entry name" value="METHYLPHOSPHONATE SYNTHASE"/>
    <property type="match status" value="1"/>
</dbReference>
<dbReference type="AlphaFoldDB" id="A0A372JDP8"/>
<keyword evidence="4" id="KW-1185">Reference proteome</keyword>
<dbReference type="PROSITE" id="PS50943">
    <property type="entry name" value="HTH_CROC1"/>
    <property type="match status" value="1"/>
</dbReference>
<dbReference type="Pfam" id="PF01381">
    <property type="entry name" value="HTH_3"/>
    <property type="match status" value="1"/>
</dbReference>
<comment type="caution">
    <text evidence="3">The sequence shown here is derived from an EMBL/GenBank/DDBJ whole genome shotgun (WGS) entry which is preliminary data.</text>
</comment>
<dbReference type="GO" id="GO:0003677">
    <property type="term" value="F:DNA binding"/>
    <property type="evidence" value="ECO:0007669"/>
    <property type="project" value="UniProtKB-KW"/>
</dbReference>
<dbReference type="InterPro" id="IPR010982">
    <property type="entry name" value="Lambda_DNA-bd_dom_sf"/>
</dbReference>
<gene>
    <name evidence="3" type="ORF">DZF91_29270</name>
</gene>
<organism evidence="3 4">
    <name type="scientific">Actinomadura logoneensis</name>
    <dbReference type="NCBI Taxonomy" id="2293572"/>
    <lineage>
        <taxon>Bacteria</taxon>
        <taxon>Bacillati</taxon>
        <taxon>Actinomycetota</taxon>
        <taxon>Actinomycetes</taxon>
        <taxon>Streptosporangiales</taxon>
        <taxon>Thermomonosporaceae</taxon>
        <taxon>Actinomadura</taxon>
    </lineage>
</organism>
<reference evidence="3 4" key="1">
    <citation type="submission" date="2018-08" db="EMBL/GenBank/DDBJ databases">
        <title>Actinomadura jelena sp. nov., a novel Actinomycete isolated from soil in Chad.</title>
        <authorList>
            <person name="Shi L."/>
        </authorList>
    </citation>
    <scope>NUCLEOTIDE SEQUENCE [LARGE SCALE GENOMIC DNA]</scope>
    <source>
        <strain evidence="3 4">NEAU-G17</strain>
    </source>
</reference>
<keyword evidence="1" id="KW-0238">DNA-binding</keyword>
<feature type="domain" description="HTH cro/C1-type" evidence="2">
    <location>
        <begin position="10"/>
        <end position="65"/>
    </location>
</feature>
<name>A0A372JDP8_9ACTN</name>
<dbReference type="Proteomes" id="UP000261811">
    <property type="component" value="Unassembled WGS sequence"/>
</dbReference>
<evidence type="ECO:0000256" key="1">
    <source>
        <dbReference type="ARBA" id="ARBA00023125"/>
    </source>
</evidence>
<accession>A0A372JDP8</accession>
<sequence length="386" mass="43200">MSSPNLSERLQAVRKRRGLTQKDLATQSGVSLSLIRKLEQGEREDTRLETLRRLAKALGVSTSALIVRPDVAEGTSLDWTPVRDALLQRDGVRSDETPSVWGVLEAVEMAEPLFTDNRYRELGALLPTLLRDADALGSAGRRVRSRVLHLAALLMISTRQFDAAEIALRRAQDDAPGRLEEAAIVNTRCWLLMRLGDLSGTLSLAAREADEIEPRLSRATPEELAAWGGLMLRVSTAASRNNEPGESEDALRFAQAAAVILRNEWAPPSDPLRTFGPIAVATRRVENYMIEDRPDRVLALSERIPKAGFRARASSRNRHRLDVAKASAQLKRYTDAFEVLQEIRAISPEWILNQRMARDILGKIVAKRRILTPEMRDMADFIRLEY</sequence>
<dbReference type="InterPro" id="IPR050807">
    <property type="entry name" value="TransReg_Diox_bact_type"/>
</dbReference>
<dbReference type="Gene3D" id="1.10.260.40">
    <property type="entry name" value="lambda repressor-like DNA-binding domains"/>
    <property type="match status" value="1"/>
</dbReference>
<evidence type="ECO:0000259" key="2">
    <source>
        <dbReference type="PROSITE" id="PS50943"/>
    </source>
</evidence>
<dbReference type="PANTHER" id="PTHR46797">
    <property type="entry name" value="HTH-TYPE TRANSCRIPTIONAL REGULATOR"/>
    <property type="match status" value="1"/>
</dbReference>
<dbReference type="EMBL" id="QURH01000866">
    <property type="protein sequence ID" value="RFU38135.1"/>
    <property type="molecule type" value="Genomic_DNA"/>
</dbReference>
<dbReference type="OrthoDB" id="3210663at2"/>
<protein>
    <submittedName>
        <fullName evidence="3">XRE family transcriptional regulator</fullName>
    </submittedName>
</protein>
<dbReference type="InterPro" id="IPR001387">
    <property type="entry name" value="Cro/C1-type_HTH"/>
</dbReference>
<dbReference type="CDD" id="cd00093">
    <property type="entry name" value="HTH_XRE"/>
    <property type="match status" value="1"/>
</dbReference>
<dbReference type="SUPFAM" id="SSF47413">
    <property type="entry name" value="lambda repressor-like DNA-binding domains"/>
    <property type="match status" value="1"/>
</dbReference>